<feature type="domain" description="PAS" evidence="9">
    <location>
        <begin position="149"/>
        <end position="219"/>
    </location>
</feature>
<dbReference type="STRING" id="1121416.SAMN02745220_00392"/>
<evidence type="ECO:0000313" key="12">
    <source>
        <dbReference type="Proteomes" id="UP000184603"/>
    </source>
</evidence>
<dbReference type="SUPFAM" id="SSF47384">
    <property type="entry name" value="Homodimeric domain of signal transducing histidine kinase"/>
    <property type="match status" value="1"/>
</dbReference>
<organism evidence="11 12">
    <name type="scientific">Desulfopila aestuarii DSM 18488</name>
    <dbReference type="NCBI Taxonomy" id="1121416"/>
    <lineage>
        <taxon>Bacteria</taxon>
        <taxon>Pseudomonadati</taxon>
        <taxon>Thermodesulfobacteriota</taxon>
        <taxon>Desulfobulbia</taxon>
        <taxon>Desulfobulbales</taxon>
        <taxon>Desulfocapsaceae</taxon>
        <taxon>Desulfopila</taxon>
    </lineage>
</organism>
<dbReference type="InterPro" id="IPR013656">
    <property type="entry name" value="PAS_4"/>
</dbReference>
<feature type="domain" description="PAC" evidence="10">
    <location>
        <begin position="96"/>
        <end position="148"/>
    </location>
</feature>
<dbReference type="PRINTS" id="PR00344">
    <property type="entry name" value="BCTRLSENSOR"/>
</dbReference>
<evidence type="ECO:0000313" key="11">
    <source>
        <dbReference type="EMBL" id="SHO43481.1"/>
    </source>
</evidence>
<feature type="domain" description="PAS" evidence="9">
    <location>
        <begin position="524"/>
        <end position="570"/>
    </location>
</feature>
<evidence type="ECO:0000259" key="8">
    <source>
        <dbReference type="PROSITE" id="PS50110"/>
    </source>
</evidence>
<dbReference type="SMART" id="SM00388">
    <property type="entry name" value="HisKA"/>
    <property type="match status" value="1"/>
</dbReference>
<dbReference type="InterPro" id="IPR052162">
    <property type="entry name" value="Sensor_kinase/Photoreceptor"/>
</dbReference>
<dbReference type="EMBL" id="FRFE01000002">
    <property type="protein sequence ID" value="SHO43481.1"/>
    <property type="molecule type" value="Genomic_DNA"/>
</dbReference>
<reference evidence="11 12" key="1">
    <citation type="submission" date="2016-12" db="EMBL/GenBank/DDBJ databases">
        <authorList>
            <person name="Song W.-J."/>
            <person name="Kurnit D.M."/>
        </authorList>
    </citation>
    <scope>NUCLEOTIDE SEQUENCE [LARGE SCALE GENOMIC DNA]</scope>
    <source>
        <strain evidence="11 12">DSM 18488</strain>
    </source>
</reference>
<evidence type="ECO:0000259" key="10">
    <source>
        <dbReference type="PROSITE" id="PS50113"/>
    </source>
</evidence>
<dbReference type="Gene3D" id="3.30.450.20">
    <property type="entry name" value="PAS domain"/>
    <property type="match status" value="7"/>
</dbReference>
<dbReference type="InterPro" id="IPR005467">
    <property type="entry name" value="His_kinase_dom"/>
</dbReference>
<dbReference type="RefSeq" id="WP_073611773.1">
    <property type="nucleotide sequence ID" value="NZ_FRFE01000002.1"/>
</dbReference>
<dbReference type="SMART" id="SM00448">
    <property type="entry name" value="REC"/>
    <property type="match status" value="1"/>
</dbReference>
<dbReference type="SUPFAM" id="SSF55785">
    <property type="entry name" value="PYP-like sensor domain (PAS domain)"/>
    <property type="match status" value="7"/>
</dbReference>
<dbReference type="SMART" id="SM00091">
    <property type="entry name" value="PAS"/>
    <property type="match status" value="7"/>
</dbReference>
<dbReference type="InterPro" id="IPR036890">
    <property type="entry name" value="HATPase_C_sf"/>
</dbReference>
<dbReference type="InterPro" id="IPR003594">
    <property type="entry name" value="HATPase_dom"/>
</dbReference>
<evidence type="ECO:0000256" key="1">
    <source>
        <dbReference type="ARBA" id="ARBA00000085"/>
    </source>
</evidence>
<proteinExistence type="predicted"/>
<dbReference type="SMART" id="SM00086">
    <property type="entry name" value="PAC"/>
    <property type="match status" value="4"/>
</dbReference>
<keyword evidence="4" id="KW-0808">Transferase</keyword>
<dbReference type="CDD" id="cd17546">
    <property type="entry name" value="REC_hyHK_CKI1_RcsC-like"/>
    <property type="match status" value="1"/>
</dbReference>
<dbReference type="SMART" id="SM00387">
    <property type="entry name" value="HATPase_c"/>
    <property type="match status" value="1"/>
</dbReference>
<feature type="domain" description="PAS" evidence="9">
    <location>
        <begin position="298"/>
        <end position="332"/>
    </location>
</feature>
<sequence length="1290" mass="146279">MNTDTHYLKRELYSLVQENSSIFDFLQKGSLDGLWYWDLEKPEHEWLSPQFWEILGYDPSEKKHLASEWQDIIFPEDLEVALENFHQHCADPKHPYDQIVRYTHKNGSTVWVRCRGIAIRNGAGKPIRMLGAHTDLTQFKQAEEQYHDSMTLYQDLVETSQDLIWQCDTKGRYIYLNPAWEDVFGYTIEEMLGQTFTTFQAPEYAEKDWSEFQRLMQGNTVKNWESVHIGKDSQPIHLVFNAKCVVDKEGNITGTRGTAFDISQRYFTEKKLQANKENYHNLFEKMLDGFALHEIICDASGAPVDYRFLNINPAFEKLTGLNGSDLIGRTVLQVMPATEQHWIDTYGKVALTGEAIVFENYSQELKKHFKVTAYRPAINHFACIFQDVTPIKKAEEKLRETLEFNQLVIDTSTIGLMVFKESGPCILANPAAAKIFKTSEEQLLLLDYTKMDSYKRTGILEDMETVLKSGKTLQRVVHTVNTFGKEAWFDGSLSCFEIGGEKHLLFLFNDISDKKRLEQQLVQRHAEFQAIFNSITDAIVFVDLDRRIIRVNPAFELTFGYAFQEIAGETTQFLYANHDEYFQQGKIRYNKNRHSSHPIYEIEYKRKDGTFFSAETLGVPVNDDNGQTVGFLSVIRDVTERKAADKEIKENETRYLALFNSINSGVAIYKPVDNGNDFIFVNINEAAEKISHIKKREVLGKHLLDIFPNMAKAGLLDALRQVYNSGQSLDIPEFYYSDQYRQGWRKNFIYKLPSGEVVQIYNDITERKQAEEELSRQKQLFETMFNTIPDGVVITNANREIQLANNGVKHTFGYNPDKLLGKSTTLLYANDDCYRQAGAAVFAQNSQKQSDRFITYYRKRNGVEFPAETFGAKLFDENQQWLGNLAIMRDITERLRQEEEGRVLQKQLAQAQKMEAIGVLAGGIAHDFNNILGAILGYAEMAHEDCPPDSVLAGDIEQIIVAGKRAKDLVRQIVAFSRQSEIERILIQPVIIVKEIVKLLRASLPTTIAIQHDLESKPWLIVADPTQIHQVLMNICTNAFHAMEETGGTITISLKNITLERQNIVNEKNVLPGDFVKLSIRDTGPGISPAIQAKIFDPYFTTKSVGKGTGMGLAIAHGIISSYGGFIRCNSKIGEGSVFDIFIPVADHAEAVDESESPLPTGSKNEHILFVDDEEPLAIMAKTMLERLGYHVTVRTSSLEALATFSNDPDAFDLVITDQTMPGMTGFDLARRMLQLRPLLPVILCTGFSTVISEEKVKSAGIKGFAMKPIEKKEIASLIRTVLSGPSQTD</sequence>
<comment type="catalytic activity">
    <reaction evidence="1">
        <text>ATP + protein L-histidine = ADP + protein N-phospho-L-histidine.</text>
        <dbReference type="EC" id="2.7.13.3"/>
    </reaction>
</comment>
<dbReference type="PROSITE" id="PS50113">
    <property type="entry name" value="PAC"/>
    <property type="match status" value="4"/>
</dbReference>
<dbReference type="SUPFAM" id="SSF55874">
    <property type="entry name" value="ATPase domain of HSP90 chaperone/DNA topoisomerase II/histidine kinase"/>
    <property type="match status" value="1"/>
</dbReference>
<dbReference type="InterPro" id="IPR011006">
    <property type="entry name" value="CheY-like_superfamily"/>
</dbReference>
<dbReference type="Gene3D" id="1.10.287.130">
    <property type="match status" value="1"/>
</dbReference>
<gene>
    <name evidence="11" type="ORF">SAMN02745220_00392</name>
</gene>
<dbReference type="InterPro" id="IPR013655">
    <property type="entry name" value="PAS_fold_3"/>
</dbReference>
<dbReference type="GO" id="GO:0006355">
    <property type="term" value="P:regulation of DNA-templated transcription"/>
    <property type="evidence" value="ECO:0007669"/>
    <property type="project" value="InterPro"/>
</dbReference>
<dbReference type="InterPro" id="IPR036097">
    <property type="entry name" value="HisK_dim/P_sf"/>
</dbReference>
<feature type="domain" description="PAS" evidence="9">
    <location>
        <begin position="777"/>
        <end position="831"/>
    </location>
</feature>
<dbReference type="OrthoDB" id="5429506at2"/>
<keyword evidence="3 6" id="KW-0597">Phosphoprotein</keyword>
<name>A0A1M7XXP5_9BACT</name>
<evidence type="ECO:0000259" key="9">
    <source>
        <dbReference type="PROSITE" id="PS50112"/>
    </source>
</evidence>
<dbReference type="Pfam" id="PF13188">
    <property type="entry name" value="PAS_8"/>
    <property type="match status" value="1"/>
</dbReference>
<keyword evidence="12" id="KW-1185">Reference proteome</keyword>
<feature type="domain" description="Histidine kinase" evidence="7">
    <location>
        <begin position="923"/>
        <end position="1147"/>
    </location>
</feature>
<evidence type="ECO:0000256" key="4">
    <source>
        <dbReference type="ARBA" id="ARBA00022679"/>
    </source>
</evidence>
<dbReference type="Pfam" id="PF00512">
    <property type="entry name" value="HisKA"/>
    <property type="match status" value="1"/>
</dbReference>
<evidence type="ECO:0000256" key="6">
    <source>
        <dbReference type="PROSITE-ProRule" id="PRU00169"/>
    </source>
</evidence>
<dbReference type="PROSITE" id="PS50112">
    <property type="entry name" value="PAS"/>
    <property type="match status" value="4"/>
</dbReference>
<dbReference type="InterPro" id="IPR003661">
    <property type="entry name" value="HisK_dim/P_dom"/>
</dbReference>
<feature type="domain" description="PAC" evidence="10">
    <location>
        <begin position="847"/>
        <end position="903"/>
    </location>
</feature>
<dbReference type="CDD" id="cd00082">
    <property type="entry name" value="HisKA"/>
    <property type="match status" value="1"/>
</dbReference>
<dbReference type="InterPro" id="IPR001610">
    <property type="entry name" value="PAC"/>
</dbReference>
<dbReference type="Pfam" id="PF00072">
    <property type="entry name" value="Response_reg"/>
    <property type="match status" value="1"/>
</dbReference>
<dbReference type="Pfam" id="PF00989">
    <property type="entry name" value="PAS"/>
    <property type="match status" value="1"/>
</dbReference>
<dbReference type="Gene3D" id="3.40.50.2300">
    <property type="match status" value="1"/>
</dbReference>
<dbReference type="Pfam" id="PF02518">
    <property type="entry name" value="HATPase_c"/>
    <property type="match status" value="1"/>
</dbReference>
<evidence type="ECO:0000256" key="2">
    <source>
        <dbReference type="ARBA" id="ARBA00012438"/>
    </source>
</evidence>
<dbReference type="EC" id="2.7.13.3" evidence="2"/>
<evidence type="ECO:0000259" key="7">
    <source>
        <dbReference type="PROSITE" id="PS50109"/>
    </source>
</evidence>
<dbReference type="CDD" id="cd00130">
    <property type="entry name" value="PAS"/>
    <property type="match status" value="4"/>
</dbReference>
<dbReference type="InterPro" id="IPR001789">
    <property type="entry name" value="Sig_transdc_resp-reg_receiver"/>
</dbReference>
<dbReference type="InterPro" id="IPR013767">
    <property type="entry name" value="PAS_fold"/>
</dbReference>
<feature type="modified residue" description="4-aspartylphosphate" evidence="6">
    <location>
        <position position="1218"/>
    </location>
</feature>
<dbReference type="Gene3D" id="3.30.565.10">
    <property type="entry name" value="Histidine kinase-like ATPase, C-terminal domain"/>
    <property type="match status" value="1"/>
</dbReference>
<dbReference type="Pfam" id="PF08447">
    <property type="entry name" value="PAS_3"/>
    <property type="match status" value="1"/>
</dbReference>
<dbReference type="Pfam" id="PF13426">
    <property type="entry name" value="PAS_9"/>
    <property type="match status" value="3"/>
</dbReference>
<dbReference type="Proteomes" id="UP000184603">
    <property type="component" value="Unassembled WGS sequence"/>
</dbReference>
<accession>A0A1M7XXP5</accession>
<dbReference type="PROSITE" id="PS50109">
    <property type="entry name" value="HIS_KIN"/>
    <property type="match status" value="1"/>
</dbReference>
<evidence type="ECO:0000256" key="5">
    <source>
        <dbReference type="ARBA" id="ARBA00022777"/>
    </source>
</evidence>
<dbReference type="InterPro" id="IPR035965">
    <property type="entry name" value="PAS-like_dom_sf"/>
</dbReference>
<dbReference type="InterPro" id="IPR000700">
    <property type="entry name" value="PAS-assoc_C"/>
</dbReference>
<dbReference type="InterPro" id="IPR000014">
    <property type="entry name" value="PAS"/>
</dbReference>
<dbReference type="Pfam" id="PF08448">
    <property type="entry name" value="PAS_4"/>
    <property type="match status" value="1"/>
</dbReference>
<dbReference type="PROSITE" id="PS50110">
    <property type="entry name" value="RESPONSE_REGULATORY"/>
    <property type="match status" value="1"/>
</dbReference>
<feature type="domain" description="Response regulatory" evidence="8">
    <location>
        <begin position="1167"/>
        <end position="1283"/>
    </location>
</feature>
<feature type="domain" description="PAC" evidence="10">
    <location>
        <begin position="598"/>
        <end position="650"/>
    </location>
</feature>
<dbReference type="InterPro" id="IPR004358">
    <property type="entry name" value="Sig_transdc_His_kin-like_C"/>
</dbReference>
<dbReference type="SUPFAM" id="SSF52172">
    <property type="entry name" value="CheY-like"/>
    <property type="match status" value="1"/>
</dbReference>
<dbReference type="PANTHER" id="PTHR43304:SF1">
    <property type="entry name" value="PAC DOMAIN-CONTAINING PROTEIN"/>
    <property type="match status" value="1"/>
</dbReference>
<feature type="domain" description="PAC" evidence="10">
    <location>
        <begin position="222"/>
        <end position="274"/>
    </location>
</feature>
<dbReference type="NCBIfam" id="TIGR00229">
    <property type="entry name" value="sensory_box"/>
    <property type="match status" value="6"/>
</dbReference>
<protein>
    <recommendedName>
        <fullName evidence="2">histidine kinase</fullName>
        <ecNumber evidence="2">2.7.13.3</ecNumber>
    </recommendedName>
</protein>
<dbReference type="GO" id="GO:0000155">
    <property type="term" value="F:phosphorelay sensor kinase activity"/>
    <property type="evidence" value="ECO:0007669"/>
    <property type="project" value="InterPro"/>
</dbReference>
<keyword evidence="5" id="KW-0418">Kinase</keyword>
<evidence type="ECO:0000256" key="3">
    <source>
        <dbReference type="ARBA" id="ARBA00022553"/>
    </source>
</evidence>
<dbReference type="PANTHER" id="PTHR43304">
    <property type="entry name" value="PHYTOCHROME-LIKE PROTEIN CPH1"/>
    <property type="match status" value="1"/>
</dbReference>